<dbReference type="STRING" id="1122949.GCA_000378725_00939"/>
<dbReference type="Pfam" id="PF12672">
    <property type="entry name" value="DUF3793"/>
    <property type="match status" value="1"/>
</dbReference>
<evidence type="ECO:0000313" key="1">
    <source>
        <dbReference type="EMBL" id="SUB56598.1"/>
    </source>
</evidence>
<evidence type="ECO:0000313" key="2">
    <source>
        <dbReference type="Proteomes" id="UP000255517"/>
    </source>
</evidence>
<dbReference type="AlphaFoldDB" id="A0A379C3D7"/>
<dbReference type="RefSeq" id="WP_004826059.1">
    <property type="nucleotide sequence ID" value="NZ_JASOZY010000002.1"/>
</dbReference>
<name>A0A379C3D7_9FIRM</name>
<gene>
    <name evidence="1" type="ORF">NCTC13149_00370</name>
</gene>
<dbReference type="EMBL" id="UGSZ01000001">
    <property type="protein sequence ID" value="SUB56598.1"/>
    <property type="molecule type" value="Genomic_DNA"/>
</dbReference>
<proteinExistence type="predicted"/>
<dbReference type="OrthoDB" id="5393676at2"/>
<reference evidence="1 2" key="1">
    <citation type="submission" date="2018-06" db="EMBL/GenBank/DDBJ databases">
        <authorList>
            <consortium name="Pathogen Informatics"/>
            <person name="Doyle S."/>
        </authorList>
    </citation>
    <scope>NUCLEOTIDE SEQUENCE [LARGE SCALE GENOMIC DNA]</scope>
    <source>
        <strain evidence="1 2">NCTC13149</strain>
    </source>
</reference>
<organism evidence="1 2">
    <name type="scientific">Peptoniphilus lacrimalis</name>
    <dbReference type="NCBI Taxonomy" id="33031"/>
    <lineage>
        <taxon>Bacteria</taxon>
        <taxon>Bacillati</taxon>
        <taxon>Bacillota</taxon>
        <taxon>Tissierellia</taxon>
        <taxon>Tissierellales</taxon>
        <taxon>Peptoniphilaceae</taxon>
        <taxon>Peptoniphilus</taxon>
    </lineage>
</organism>
<protein>
    <submittedName>
        <fullName evidence="1">Protein of uncharacterized function (DUF3793)</fullName>
    </submittedName>
</protein>
<dbReference type="InterPro" id="IPR024523">
    <property type="entry name" value="DUF3793"/>
</dbReference>
<sequence>MYKKFVIDFYKHIKKFDDFEYLVAILQAQIAPTSKNLKLGTMLNLRNGKRPTRDYFLLYKDSIKEKLDIDFCVLRSSDESVLVYFYKAKRLLKKLQEKKIINFLSPLGYEDCKKIGDYLEKLQERFTGACPDEIGIFLGYPLKDVIDFKNKDKKNCKCVGYWKCFNNIESSKKAFARYDKVKYEEIKKIVSSM</sequence>
<dbReference type="Proteomes" id="UP000255517">
    <property type="component" value="Unassembled WGS sequence"/>
</dbReference>
<accession>A0A379C3D7</accession>